<evidence type="ECO:0000313" key="5">
    <source>
        <dbReference type="EMBL" id="GAA4882881.1"/>
    </source>
</evidence>
<dbReference type="Pfam" id="PF12972">
    <property type="entry name" value="NAGLU_C"/>
    <property type="match status" value="1"/>
</dbReference>
<dbReference type="Gene3D" id="1.20.120.670">
    <property type="entry name" value="N-acetyl-b-d-glucoasminidase"/>
    <property type="match status" value="1"/>
</dbReference>
<dbReference type="SUPFAM" id="SSF50370">
    <property type="entry name" value="Ricin B-like lectins"/>
    <property type="match status" value="1"/>
</dbReference>
<name>A0ABP9EP14_9ACTN</name>
<gene>
    <name evidence="5" type="ORF">GCM10023235_74220</name>
</gene>
<organism evidence="5 6">
    <name type="scientific">Kitasatospora terrestris</name>
    <dbReference type="NCBI Taxonomy" id="258051"/>
    <lineage>
        <taxon>Bacteria</taxon>
        <taxon>Bacillati</taxon>
        <taxon>Actinomycetota</taxon>
        <taxon>Actinomycetes</taxon>
        <taxon>Kitasatosporales</taxon>
        <taxon>Streptomycetaceae</taxon>
        <taxon>Kitasatospora</taxon>
    </lineage>
</organism>
<dbReference type="PROSITE" id="PS50231">
    <property type="entry name" value="RICIN_B_LECTIN"/>
    <property type="match status" value="1"/>
</dbReference>
<evidence type="ECO:0000259" key="4">
    <source>
        <dbReference type="SMART" id="SM00458"/>
    </source>
</evidence>
<dbReference type="PANTHER" id="PTHR12872:SF1">
    <property type="entry name" value="ALPHA-N-ACETYLGLUCOSAMINIDASE"/>
    <property type="match status" value="1"/>
</dbReference>
<dbReference type="InterPro" id="IPR035992">
    <property type="entry name" value="Ricin_B-like_lectins"/>
</dbReference>
<keyword evidence="3" id="KW-0732">Signal</keyword>
<dbReference type="InterPro" id="IPR024240">
    <property type="entry name" value="NAGLU_N"/>
</dbReference>
<feature type="region of interest" description="Disordered" evidence="2">
    <location>
        <begin position="1"/>
        <end position="20"/>
    </location>
</feature>
<reference evidence="6" key="1">
    <citation type="journal article" date="2019" name="Int. J. Syst. Evol. Microbiol.">
        <title>The Global Catalogue of Microorganisms (GCM) 10K type strain sequencing project: providing services to taxonomists for standard genome sequencing and annotation.</title>
        <authorList>
            <consortium name="The Broad Institute Genomics Platform"/>
            <consortium name="The Broad Institute Genome Sequencing Center for Infectious Disease"/>
            <person name="Wu L."/>
            <person name="Ma J."/>
        </authorList>
    </citation>
    <scope>NUCLEOTIDE SEQUENCE [LARGE SCALE GENOMIC DNA]</scope>
    <source>
        <strain evidence="6">JCM 13006</strain>
    </source>
</reference>
<sequence>MRNPRARRHPRRPRRASPRSATVSAFALALLGGLLAAAPTTPVAAADAFDPAPARAALARLLPQQAAQFTLEPVVRPAAGDWFSVSGTTGAVVVRGTSPAVLLSGVNEYLHSTARVDLGWPGDSTGRLPATLPAPNAATRSASVPHRFALNDTDDGYSGAYRDWPGWERQLDVLALHGVNEVFVPIGTESAYVDALQEFGYTPGELLGWVPGAAHQPWWLLQNMSGFAGPVTEAQLADRAALGRRIADRARELGMTPVLPGYFGTVPPGFTARNPGGTTVPQGSWVGFQRPDWLDPRTPVFADLAASFYRHQRALLGDSTAYKMDLLHEGGNAGSVPVGDAAKAVMASLQTAHPGATWVLLGWQNNPSPQIVDAVDRSRLLIVDGLSDRYDGLDREAAWHGAPYAFGTIPNFGGHTTMGANTGVWATRFEQWRTRAGSALQGIAYLPEGTGGNPAAFELFTELAWRIGPVDQAAWFADYAARRYGGADPHAAKAWELLRSGPYSMPSGTWSEAQDSLFTARPSLTATTAASWSPTAMRYDPSTVQRALAELLQVAPALRATDAYRFDLVDTARQALANRSRTLLPQLKAAYDAKDLTAFRARAAEWKSDLARLDALLATDTRFLLGPWLNAARACSTDSARQATCEYDARSVLTTWGTRSGSEGGGLHDYANREWSGLVADFYAMRWSAYLDGLDSALTTGRAPAAIDWFAVEDAWNRERDTFPAAASGDPVAEATAVRDALPPLPVSGPVTGVGGACVDVTGGNSASGTRLQLHTCNGTPAQTWTLPGDGTLRAFGKCMDVTNGATTPGTGVQLWDCNGTAAQTWARRTDRTLQNTKSGLCLDAYGGSGANGTRLIVWTCAATANQQWTTAS</sequence>
<dbReference type="Pfam" id="PF12971">
    <property type="entry name" value="NAGLU_N"/>
    <property type="match status" value="1"/>
</dbReference>
<keyword evidence="1" id="KW-0378">Hydrolase</keyword>
<dbReference type="Pfam" id="PF05089">
    <property type="entry name" value="NAGLU"/>
    <property type="match status" value="1"/>
</dbReference>
<dbReference type="SMART" id="SM00458">
    <property type="entry name" value="RICIN"/>
    <property type="match status" value="1"/>
</dbReference>
<dbReference type="Gene3D" id="3.20.20.80">
    <property type="entry name" value="Glycosidases"/>
    <property type="match status" value="1"/>
</dbReference>
<dbReference type="Pfam" id="PF00652">
    <property type="entry name" value="Ricin_B_lectin"/>
    <property type="match status" value="1"/>
</dbReference>
<proteinExistence type="predicted"/>
<dbReference type="InterPro" id="IPR024733">
    <property type="entry name" value="NAGLU_tim-barrel"/>
</dbReference>
<dbReference type="Proteomes" id="UP001501752">
    <property type="component" value="Unassembled WGS sequence"/>
</dbReference>
<dbReference type="Gene3D" id="2.80.10.50">
    <property type="match status" value="1"/>
</dbReference>
<dbReference type="InterPro" id="IPR029018">
    <property type="entry name" value="Hex-like_dom2"/>
</dbReference>
<dbReference type="EMBL" id="BAABIS010000001">
    <property type="protein sequence ID" value="GAA4882881.1"/>
    <property type="molecule type" value="Genomic_DNA"/>
</dbReference>
<evidence type="ECO:0000256" key="2">
    <source>
        <dbReference type="SAM" id="MobiDB-lite"/>
    </source>
</evidence>
<dbReference type="InterPro" id="IPR007781">
    <property type="entry name" value="NAGLU"/>
</dbReference>
<dbReference type="RefSeq" id="WP_345701320.1">
    <property type="nucleotide sequence ID" value="NZ_BAABIS010000001.1"/>
</dbReference>
<protein>
    <submittedName>
        <fullName evidence="5">Alpha-N-acetylglucosaminidase</fullName>
    </submittedName>
</protein>
<accession>A0ABP9EP14</accession>
<evidence type="ECO:0000313" key="6">
    <source>
        <dbReference type="Proteomes" id="UP001501752"/>
    </source>
</evidence>
<comment type="caution">
    <text evidence="5">The sequence shown here is derived from an EMBL/GenBank/DDBJ whole genome shotgun (WGS) entry which is preliminary data.</text>
</comment>
<feature type="chain" id="PRO_5045077978" evidence="3">
    <location>
        <begin position="46"/>
        <end position="873"/>
    </location>
</feature>
<dbReference type="PANTHER" id="PTHR12872">
    <property type="entry name" value="ALPHA-N-ACETYLGLUCOSAMINIDASE"/>
    <property type="match status" value="1"/>
</dbReference>
<dbReference type="InterPro" id="IPR024732">
    <property type="entry name" value="NAGLU_C"/>
</dbReference>
<dbReference type="CDD" id="cd23451">
    <property type="entry name" value="beta-trefoil_Ricin_laminarinase"/>
    <property type="match status" value="1"/>
</dbReference>
<feature type="compositionally biased region" description="Basic residues" evidence="2">
    <location>
        <begin position="1"/>
        <end position="17"/>
    </location>
</feature>
<dbReference type="Gene3D" id="3.30.379.10">
    <property type="entry name" value="Chitobiase/beta-hexosaminidase domain 2-like"/>
    <property type="match status" value="1"/>
</dbReference>
<evidence type="ECO:0000256" key="3">
    <source>
        <dbReference type="SAM" id="SignalP"/>
    </source>
</evidence>
<evidence type="ECO:0000256" key="1">
    <source>
        <dbReference type="ARBA" id="ARBA00022801"/>
    </source>
</evidence>
<feature type="domain" description="Ricin B lectin" evidence="4">
    <location>
        <begin position="748"/>
        <end position="872"/>
    </location>
</feature>
<feature type="signal peptide" evidence="3">
    <location>
        <begin position="1"/>
        <end position="45"/>
    </location>
</feature>
<dbReference type="InterPro" id="IPR000772">
    <property type="entry name" value="Ricin_B_lectin"/>
</dbReference>
<keyword evidence="6" id="KW-1185">Reference proteome</keyword>